<dbReference type="Pfam" id="PF00145">
    <property type="entry name" value="DNA_methylase"/>
    <property type="match status" value="1"/>
</dbReference>
<name>A0A9P1BFR9_9DINO</name>
<dbReference type="InterPro" id="IPR001525">
    <property type="entry name" value="C5_MeTfrase"/>
</dbReference>
<evidence type="ECO:0000256" key="2">
    <source>
        <dbReference type="ARBA" id="ARBA00022603"/>
    </source>
</evidence>
<dbReference type="InterPro" id="IPR005467">
    <property type="entry name" value="His_kinase_dom"/>
</dbReference>
<dbReference type="GO" id="GO:0044027">
    <property type="term" value="P:negative regulation of gene expression via chromosomal CpG island methylation"/>
    <property type="evidence" value="ECO:0007669"/>
    <property type="project" value="TreeGrafter"/>
</dbReference>
<sequence length="1405" mass="157214">MAKKRSASRDTKFDKIPFRMHPRVFAALGADLVTNDVVAVIELVKNSYDAFAENVWIRFELDKGGGESIIIEDDGFGMSRAVIEDVWCVVATPFKADNPKVKSGRKDRRVAGEKGLGRLSVARLGSKLQLITQTEVGRCWELVVDWSELASEEDLITCFARCRTYAGKSPFEESGTRLRIENLESYWGEAQINDLEENLARLISPFASHGDFNIYISAPDRLRGDSGEVRIESPTFLSHPKYSIVGHVDARGNVQGRYNFKPIKKGKPRTRKLSHSWEQIYDDIQDRTRFRFSDKRAHCGPFDFELRAWDLGPEDTQEIADKFECQRNQVRKAIRAHKGLSVYRDGILVLPKSEGARDWLGLDLRRVSKVGDRMSTSQLVGYVSITAKANPNIVDTSDRERLVSRLEVGEFEEILKSIVGLLENERDFDRVKREPQQTAADLFEELSAEELLAEVLALAEEGAEASEAVPLLKTFNKSLDIARKTIQERFVYYSRMATIGTIAQMLVHEIRNRTTSFGTFLDFIKDRFGPFNDDVLARQYRYAENSVIALERLADTFSPLASRSFTRRKRRSILEERINNCLDVMQQEIDRKHISVSVPSSESAVAVDPGELEAVILNLLTNATYWLGQRAKDAREMQFRFSPIDGGKRLRVWFHDSGPGIEEEDAEKILLPGVTRKPGGIGMGLTVASEIVASYGGRMTIKQPGTLGGASFAFDIPAVESVQETLKTECLSDVRPFEEAEKALDEFLPDIVVLDILESGSSGEPDPVGKTTYDVIWEKRFCPIVVYSAHPELLSEGCEDHPFVRFVQKGRGSDQEIKMCVQEFRPHVKAVRETESRIRREVSLALRDVAPDAFRIFAEEEDRRNAIVRSAQRRLAALMDDLSRHGEKLQGWEQYLSPPVGEDVRLGDILQQKDGSNEDPSSFFVVLTPSCDLVASGGRSAKVGDVLVASCVSVVEGINATGLGQLSKKKLKERLPSSLLSQGFLDGIIPLPKLEGRLPTMAANVRRLKLIPVSHVTSESSEYSRVSSIDSPFKELIAWAYMQTACRPGLPDRDFDSWRGLTRGLIDAGLEVVGGFDVDEGCAESYESNNPSSKFNCSDIRDIDVPRLRSTTRLRKFEDVLFVGCAPCQPFSQQRRRRYSGENTTLLTRFGALVETARPRAVLMENVPGMARVGGFSTFKRFVRMLGVNGYAYTYDILDAKYFGVPQTRRRLVLVAVRGSDVCLPSEVYGGGGRPLRTVRDAISHFPEVSAGECHEDVPNHVSASITDKNLERLVHTPHDGGDRRSWPRRLQLNCHKNGYAGHTDVYGRMAWDSPAPTLTGRCHSISNGRYGHPTQNRAISLREAAALQSFPDRYIFYGSNKHIALQIGNAVPVRFAQSLGRHLMQVVDGSTPGSTRPRRPGRRA</sequence>
<dbReference type="Gene3D" id="3.30.565.10">
    <property type="entry name" value="Histidine kinase-like ATPase, C-terminal domain"/>
    <property type="match status" value="2"/>
</dbReference>
<evidence type="ECO:0000256" key="3">
    <source>
        <dbReference type="ARBA" id="ARBA00022679"/>
    </source>
</evidence>
<dbReference type="SUPFAM" id="SSF53335">
    <property type="entry name" value="S-adenosyl-L-methionine-dependent methyltransferases"/>
    <property type="match status" value="1"/>
</dbReference>
<feature type="domain" description="Histidine kinase" evidence="6">
    <location>
        <begin position="505"/>
        <end position="720"/>
    </location>
</feature>
<dbReference type="EMBL" id="CAMXCT010000001">
    <property type="protein sequence ID" value="CAI3971693.1"/>
    <property type="molecule type" value="Genomic_DNA"/>
</dbReference>
<keyword evidence="3 5" id="KW-0808">Transferase</keyword>
<dbReference type="InterPro" id="IPR036890">
    <property type="entry name" value="HATPase_C_sf"/>
</dbReference>
<dbReference type="EMBL" id="CAMXCT030000001">
    <property type="protein sequence ID" value="CAL4759005.1"/>
    <property type="molecule type" value="Genomic_DNA"/>
</dbReference>
<dbReference type="GO" id="GO:0003677">
    <property type="term" value="F:DNA binding"/>
    <property type="evidence" value="ECO:0007669"/>
    <property type="project" value="TreeGrafter"/>
</dbReference>
<dbReference type="PRINTS" id="PR00344">
    <property type="entry name" value="BCTRLSENSOR"/>
</dbReference>
<evidence type="ECO:0000313" key="7">
    <source>
        <dbReference type="EMBL" id="CAI3971693.1"/>
    </source>
</evidence>
<organism evidence="7">
    <name type="scientific">Cladocopium goreaui</name>
    <dbReference type="NCBI Taxonomy" id="2562237"/>
    <lineage>
        <taxon>Eukaryota</taxon>
        <taxon>Sar</taxon>
        <taxon>Alveolata</taxon>
        <taxon>Dinophyceae</taxon>
        <taxon>Suessiales</taxon>
        <taxon>Symbiodiniaceae</taxon>
        <taxon>Cladocopium</taxon>
    </lineage>
</organism>
<reference evidence="8" key="2">
    <citation type="submission" date="2024-04" db="EMBL/GenBank/DDBJ databases">
        <authorList>
            <person name="Chen Y."/>
            <person name="Shah S."/>
            <person name="Dougan E. K."/>
            <person name="Thang M."/>
            <person name="Chan C."/>
        </authorList>
    </citation>
    <scope>NUCLEOTIDE SEQUENCE [LARGE SCALE GENOMIC DNA]</scope>
</reference>
<accession>A0A9P1BFR9</accession>
<evidence type="ECO:0000256" key="4">
    <source>
        <dbReference type="ARBA" id="ARBA00022691"/>
    </source>
</evidence>
<proteinExistence type="inferred from homology"/>
<keyword evidence="4 5" id="KW-0949">S-adenosyl-L-methionine</keyword>
<dbReference type="PROSITE" id="PS51679">
    <property type="entry name" value="SAM_MT_C5"/>
    <property type="match status" value="1"/>
</dbReference>
<keyword evidence="9" id="KW-1185">Reference proteome</keyword>
<dbReference type="EC" id="2.1.1.37" evidence="1"/>
<gene>
    <name evidence="7" type="ORF">C1SCF055_LOCUS283</name>
</gene>
<comment type="caution">
    <text evidence="7">The sequence shown here is derived from an EMBL/GenBank/DDBJ whole genome shotgun (WGS) entry which is preliminary data.</text>
</comment>
<evidence type="ECO:0000313" key="9">
    <source>
        <dbReference type="Proteomes" id="UP001152797"/>
    </source>
</evidence>
<evidence type="ECO:0000256" key="1">
    <source>
        <dbReference type="ARBA" id="ARBA00011975"/>
    </source>
</evidence>
<evidence type="ECO:0000313" key="8">
    <source>
        <dbReference type="EMBL" id="CAL1125068.1"/>
    </source>
</evidence>
<evidence type="ECO:0000256" key="5">
    <source>
        <dbReference type="PROSITE-ProRule" id="PRU01016"/>
    </source>
</evidence>
<dbReference type="InterPro" id="IPR050390">
    <property type="entry name" value="C5-Methyltransferase"/>
</dbReference>
<dbReference type="SUPFAM" id="SSF55874">
    <property type="entry name" value="ATPase domain of HSP90 chaperone/DNA topoisomerase II/histidine kinase"/>
    <property type="match status" value="2"/>
</dbReference>
<dbReference type="GO" id="GO:0003886">
    <property type="term" value="F:DNA (cytosine-5-)-methyltransferase activity"/>
    <property type="evidence" value="ECO:0007669"/>
    <property type="project" value="UniProtKB-EC"/>
</dbReference>
<dbReference type="PANTHER" id="PTHR10629">
    <property type="entry name" value="CYTOSINE-SPECIFIC METHYLTRANSFERASE"/>
    <property type="match status" value="1"/>
</dbReference>
<dbReference type="InterPro" id="IPR029063">
    <property type="entry name" value="SAM-dependent_MTases_sf"/>
</dbReference>
<reference evidence="7" key="1">
    <citation type="submission" date="2022-10" db="EMBL/GenBank/DDBJ databases">
        <authorList>
            <person name="Chen Y."/>
            <person name="Dougan E. K."/>
            <person name="Chan C."/>
            <person name="Rhodes N."/>
            <person name="Thang M."/>
        </authorList>
    </citation>
    <scope>NUCLEOTIDE SEQUENCE</scope>
</reference>
<dbReference type="GO" id="GO:0032259">
    <property type="term" value="P:methylation"/>
    <property type="evidence" value="ECO:0007669"/>
    <property type="project" value="UniProtKB-KW"/>
</dbReference>
<dbReference type="GO" id="GO:0016772">
    <property type="term" value="F:transferase activity, transferring phosphorus-containing groups"/>
    <property type="evidence" value="ECO:0007669"/>
    <property type="project" value="InterPro"/>
</dbReference>
<dbReference type="Pfam" id="PF13589">
    <property type="entry name" value="HATPase_c_3"/>
    <property type="match status" value="1"/>
</dbReference>
<dbReference type="Proteomes" id="UP001152797">
    <property type="component" value="Unassembled WGS sequence"/>
</dbReference>
<evidence type="ECO:0000259" key="6">
    <source>
        <dbReference type="PROSITE" id="PS50109"/>
    </source>
</evidence>
<dbReference type="Gene3D" id="3.40.50.150">
    <property type="entry name" value="Vaccinia Virus protein VP39"/>
    <property type="match status" value="1"/>
</dbReference>
<keyword evidence="2 5" id="KW-0489">Methyltransferase</keyword>
<dbReference type="SMART" id="SM00387">
    <property type="entry name" value="HATPase_c"/>
    <property type="match status" value="1"/>
</dbReference>
<dbReference type="NCBIfam" id="TIGR00675">
    <property type="entry name" value="dcm"/>
    <property type="match status" value="1"/>
</dbReference>
<dbReference type="OrthoDB" id="5376140at2759"/>
<dbReference type="PANTHER" id="PTHR10629:SF52">
    <property type="entry name" value="DNA (CYTOSINE-5)-METHYLTRANSFERASE 1"/>
    <property type="match status" value="1"/>
</dbReference>
<feature type="active site" evidence="5">
    <location>
        <position position="1128"/>
    </location>
</feature>
<dbReference type="GO" id="GO:0005634">
    <property type="term" value="C:nucleus"/>
    <property type="evidence" value="ECO:0007669"/>
    <property type="project" value="TreeGrafter"/>
</dbReference>
<dbReference type="Gene3D" id="3.90.120.10">
    <property type="entry name" value="DNA Methylase, subunit A, domain 2"/>
    <property type="match status" value="1"/>
</dbReference>
<dbReference type="InterPro" id="IPR003594">
    <property type="entry name" value="HATPase_dom"/>
</dbReference>
<dbReference type="EMBL" id="CAMXCT020000001">
    <property type="protein sequence ID" value="CAL1125068.1"/>
    <property type="molecule type" value="Genomic_DNA"/>
</dbReference>
<dbReference type="PROSITE" id="PS50109">
    <property type="entry name" value="HIS_KIN"/>
    <property type="match status" value="1"/>
</dbReference>
<protein>
    <recommendedName>
        <fullName evidence="1">DNA (cytosine-5-)-methyltransferase</fullName>
        <ecNumber evidence="1">2.1.1.37</ecNumber>
    </recommendedName>
</protein>
<dbReference type="InterPro" id="IPR004358">
    <property type="entry name" value="Sig_transdc_His_kin-like_C"/>
</dbReference>
<comment type="similarity">
    <text evidence="5">Belongs to the class I-like SAM-binding methyltransferase superfamily. C5-methyltransferase family.</text>
</comment>
<dbReference type="Pfam" id="PF02518">
    <property type="entry name" value="HATPase_c"/>
    <property type="match status" value="1"/>
</dbReference>